<sequence>MTDQHCPGFEANKSLNEVKLKCPDCGKEFDVFSDELDKTIKCPACSSKVDPKTCTAG</sequence>
<dbReference type="RefSeq" id="WP_143170725.1">
    <property type="nucleotide sequence ID" value="NZ_FRFE01000014.1"/>
</dbReference>
<dbReference type="STRING" id="1121416.SAMN02745220_02895"/>
<keyword evidence="2" id="KW-1185">Reference proteome</keyword>
<accession>A0A1M7YAI3</accession>
<organism evidence="1 2">
    <name type="scientific">Desulfopila aestuarii DSM 18488</name>
    <dbReference type="NCBI Taxonomy" id="1121416"/>
    <lineage>
        <taxon>Bacteria</taxon>
        <taxon>Pseudomonadati</taxon>
        <taxon>Thermodesulfobacteriota</taxon>
        <taxon>Desulfobulbia</taxon>
        <taxon>Desulfobulbales</taxon>
        <taxon>Desulfocapsaceae</taxon>
        <taxon>Desulfopila</taxon>
    </lineage>
</organism>
<gene>
    <name evidence="1" type="ORF">SAMN02745220_02895</name>
</gene>
<protein>
    <recommendedName>
        <fullName evidence="3">Zinc ribbon domain-containing protein</fullName>
    </recommendedName>
</protein>
<dbReference type="EMBL" id="FRFE01000014">
    <property type="protein sequence ID" value="SHO49548.1"/>
    <property type="molecule type" value="Genomic_DNA"/>
</dbReference>
<proteinExistence type="predicted"/>
<name>A0A1M7YAI3_9BACT</name>
<dbReference type="Proteomes" id="UP000184603">
    <property type="component" value="Unassembled WGS sequence"/>
</dbReference>
<dbReference type="AlphaFoldDB" id="A0A1M7YAI3"/>
<evidence type="ECO:0000313" key="1">
    <source>
        <dbReference type="EMBL" id="SHO49548.1"/>
    </source>
</evidence>
<evidence type="ECO:0008006" key="3">
    <source>
        <dbReference type="Google" id="ProtNLM"/>
    </source>
</evidence>
<dbReference type="Gene3D" id="2.20.28.30">
    <property type="entry name" value="RNA polymerase ii, chain L"/>
    <property type="match status" value="1"/>
</dbReference>
<reference evidence="1 2" key="1">
    <citation type="submission" date="2016-12" db="EMBL/GenBank/DDBJ databases">
        <authorList>
            <person name="Song W.-J."/>
            <person name="Kurnit D.M."/>
        </authorList>
    </citation>
    <scope>NUCLEOTIDE SEQUENCE [LARGE SCALE GENOMIC DNA]</scope>
    <source>
        <strain evidence="1 2">DSM 18488</strain>
    </source>
</reference>
<evidence type="ECO:0000313" key="2">
    <source>
        <dbReference type="Proteomes" id="UP000184603"/>
    </source>
</evidence>